<accession>A0A0G8CG48</accession>
<dbReference type="PRINTS" id="PR00105">
    <property type="entry name" value="C5METTRFRASE"/>
</dbReference>
<sequence>MNLSFIDLFAGIGMFRMGLERAGHTCIGWVEWDKDARATYEAIHDTKGEWTENDIRNVTGSRIPAADIWCAGFPCQDISKNGRQKGLAGEKSGLFREVIRIIREADETKKPSRLLFENVENLLRVNKGWDLFRILSSLDEVGYDAEWQTITSTQCGIPQNRTRLFIVAHLRGRDTRRVFS</sequence>
<evidence type="ECO:0000256" key="5">
    <source>
        <dbReference type="ARBA" id="ARBA00022747"/>
    </source>
</evidence>
<evidence type="ECO:0000313" key="9">
    <source>
        <dbReference type="Proteomes" id="UP000035350"/>
    </source>
</evidence>
<dbReference type="InterPro" id="IPR029063">
    <property type="entry name" value="SAM-dependent_MTases_sf"/>
</dbReference>
<dbReference type="PANTHER" id="PTHR46098:SF1">
    <property type="entry name" value="TRNA (CYTOSINE(38)-C(5))-METHYLTRANSFERASE"/>
    <property type="match status" value="1"/>
</dbReference>
<evidence type="ECO:0000313" key="8">
    <source>
        <dbReference type="EMBL" id="KKZ98745.1"/>
    </source>
</evidence>
<evidence type="ECO:0000256" key="2">
    <source>
        <dbReference type="ARBA" id="ARBA00022603"/>
    </source>
</evidence>
<dbReference type="Proteomes" id="UP000035350">
    <property type="component" value="Unassembled WGS sequence"/>
</dbReference>
<dbReference type="EMBL" id="LCYN01000004">
    <property type="protein sequence ID" value="KKZ98745.1"/>
    <property type="molecule type" value="Genomic_DNA"/>
</dbReference>
<evidence type="ECO:0000256" key="7">
    <source>
        <dbReference type="RuleBase" id="RU000416"/>
    </source>
</evidence>
<dbReference type="InterPro" id="IPR050750">
    <property type="entry name" value="C5-MTase"/>
</dbReference>
<keyword evidence="4 6" id="KW-0949">S-adenosyl-L-methionine</keyword>
<dbReference type="GO" id="GO:0003886">
    <property type="term" value="F:DNA (cytosine-5-)-methyltransferase activity"/>
    <property type="evidence" value="ECO:0007669"/>
    <property type="project" value="UniProtKB-EC"/>
</dbReference>
<feature type="active site" evidence="6">
    <location>
        <position position="75"/>
    </location>
</feature>
<reference evidence="8 9" key="1">
    <citation type="journal article" date="2015" name="Genome Announc.">
        <title>Next-Generation Whole-Genome Sequencing of Eight Strains of Bacillus cereus, Isolated from Food.</title>
        <authorList>
            <person name="Krawczyk A.O."/>
            <person name="de Jong A."/>
            <person name="Eijlander R.T."/>
            <person name="Berendsen E.M."/>
            <person name="Holsappel S."/>
            <person name="Wells-Bennik M.H."/>
            <person name="Kuipers O.P."/>
        </authorList>
    </citation>
    <scope>NUCLEOTIDE SEQUENCE [LARGE SCALE GENOMIC DNA]</scope>
    <source>
        <strain evidence="8 9">B4147</strain>
    </source>
</reference>
<reference evidence="9" key="2">
    <citation type="submission" date="2015-04" db="EMBL/GenBank/DDBJ databases">
        <title>Draft Genome Sequences of Eight Spore-Forming Food Isolates of Bacillus cereus Genome sequencing.</title>
        <authorList>
            <person name="Krawcyk A.O."/>
            <person name="de Jong A."/>
            <person name="Eijlander R.T."/>
            <person name="Berendsen E.M."/>
            <person name="Holsappel S."/>
            <person name="Wells-Bennik M."/>
            <person name="Kuipers O.P."/>
        </authorList>
    </citation>
    <scope>NUCLEOTIDE SEQUENCE [LARGE SCALE GENOMIC DNA]</scope>
    <source>
        <strain evidence="9">B4147</strain>
    </source>
</reference>
<gene>
    <name evidence="8" type="ORF">B4147_3328</name>
</gene>
<dbReference type="RefSeq" id="WP_046957641.1">
    <property type="nucleotide sequence ID" value="NZ_LCYN01000004.1"/>
</dbReference>
<organism evidence="8 9">
    <name type="scientific">Bacillus wiedmannii</name>
    <dbReference type="NCBI Taxonomy" id="1890302"/>
    <lineage>
        <taxon>Bacteria</taxon>
        <taxon>Bacillati</taxon>
        <taxon>Bacillota</taxon>
        <taxon>Bacilli</taxon>
        <taxon>Bacillales</taxon>
        <taxon>Bacillaceae</taxon>
        <taxon>Bacillus</taxon>
        <taxon>Bacillus cereus group</taxon>
    </lineage>
</organism>
<dbReference type="AlphaFoldDB" id="A0A0G8CG48"/>
<evidence type="ECO:0000256" key="1">
    <source>
        <dbReference type="ARBA" id="ARBA00011975"/>
    </source>
</evidence>
<keyword evidence="3 6" id="KW-0808">Transferase</keyword>
<dbReference type="PROSITE" id="PS51679">
    <property type="entry name" value="SAM_MT_C5"/>
    <property type="match status" value="1"/>
</dbReference>
<evidence type="ECO:0000256" key="6">
    <source>
        <dbReference type="PROSITE-ProRule" id="PRU01016"/>
    </source>
</evidence>
<dbReference type="SUPFAM" id="SSF53335">
    <property type="entry name" value="S-adenosyl-L-methionine-dependent methyltransferases"/>
    <property type="match status" value="1"/>
</dbReference>
<comment type="similarity">
    <text evidence="6 7">Belongs to the class I-like SAM-binding methyltransferase superfamily. C5-methyltransferase family.</text>
</comment>
<dbReference type="PANTHER" id="PTHR46098">
    <property type="entry name" value="TRNA (CYTOSINE(38)-C(5))-METHYLTRANSFERASE"/>
    <property type="match status" value="1"/>
</dbReference>
<evidence type="ECO:0000256" key="3">
    <source>
        <dbReference type="ARBA" id="ARBA00022679"/>
    </source>
</evidence>
<comment type="caution">
    <text evidence="8">The sequence shown here is derived from an EMBL/GenBank/DDBJ whole genome shotgun (WGS) entry which is preliminary data.</text>
</comment>
<dbReference type="NCBIfam" id="TIGR00675">
    <property type="entry name" value="dcm"/>
    <property type="match status" value="1"/>
</dbReference>
<keyword evidence="2 6" id="KW-0489">Methyltransferase</keyword>
<dbReference type="GO" id="GO:0009307">
    <property type="term" value="P:DNA restriction-modification system"/>
    <property type="evidence" value="ECO:0007669"/>
    <property type="project" value="UniProtKB-KW"/>
</dbReference>
<dbReference type="Pfam" id="PF00145">
    <property type="entry name" value="DNA_methylase"/>
    <property type="match status" value="1"/>
</dbReference>
<name>A0A0G8CG48_9BACI</name>
<dbReference type="EC" id="2.1.1.37" evidence="1"/>
<dbReference type="InterPro" id="IPR001525">
    <property type="entry name" value="C5_MeTfrase"/>
</dbReference>
<dbReference type="GO" id="GO:0032259">
    <property type="term" value="P:methylation"/>
    <property type="evidence" value="ECO:0007669"/>
    <property type="project" value="UniProtKB-KW"/>
</dbReference>
<protein>
    <recommendedName>
        <fullName evidence="1">DNA (cytosine-5-)-methyltransferase</fullName>
        <ecNumber evidence="1">2.1.1.37</ecNumber>
    </recommendedName>
</protein>
<dbReference type="Gene3D" id="3.40.50.150">
    <property type="entry name" value="Vaccinia Virus protein VP39"/>
    <property type="match status" value="1"/>
</dbReference>
<keyword evidence="5" id="KW-0680">Restriction system</keyword>
<evidence type="ECO:0000256" key="4">
    <source>
        <dbReference type="ARBA" id="ARBA00022691"/>
    </source>
</evidence>
<proteinExistence type="inferred from homology"/>